<feature type="transmembrane region" description="Helical" evidence="1">
    <location>
        <begin position="112"/>
        <end position="133"/>
    </location>
</feature>
<dbReference type="EMBL" id="BAABJI010000002">
    <property type="protein sequence ID" value="GAA4921103.1"/>
    <property type="molecule type" value="Genomic_DNA"/>
</dbReference>
<keyword evidence="1" id="KW-0812">Transmembrane</keyword>
<evidence type="ECO:0000313" key="2">
    <source>
        <dbReference type="EMBL" id="GAA4921103.1"/>
    </source>
</evidence>
<keyword evidence="1" id="KW-1133">Transmembrane helix</keyword>
<feature type="transmembrane region" description="Helical" evidence="1">
    <location>
        <begin position="197"/>
        <end position="215"/>
    </location>
</feature>
<keyword evidence="1" id="KW-0472">Membrane</keyword>
<protein>
    <recommendedName>
        <fullName evidence="4">Ceramidase</fullName>
    </recommendedName>
</protein>
<evidence type="ECO:0000313" key="3">
    <source>
        <dbReference type="Proteomes" id="UP001501436"/>
    </source>
</evidence>
<comment type="caution">
    <text evidence="2">The sequence shown here is derived from an EMBL/GenBank/DDBJ whole genome shotgun (WGS) entry which is preliminary data.</text>
</comment>
<dbReference type="Proteomes" id="UP001501436">
    <property type="component" value="Unassembled WGS sequence"/>
</dbReference>
<name>A0ABP9G3X2_9SPHI</name>
<reference evidence="3" key="1">
    <citation type="journal article" date="2019" name="Int. J. Syst. Evol. Microbiol.">
        <title>The Global Catalogue of Microorganisms (GCM) 10K type strain sequencing project: providing services to taxonomists for standard genome sequencing and annotation.</title>
        <authorList>
            <consortium name="The Broad Institute Genomics Platform"/>
            <consortium name="The Broad Institute Genome Sequencing Center for Infectious Disease"/>
            <person name="Wu L."/>
            <person name="Ma J."/>
        </authorList>
    </citation>
    <scope>NUCLEOTIDE SEQUENCE [LARGE SCALE GENOMIC DNA]</scope>
    <source>
        <strain evidence="3">JCM 18283</strain>
    </source>
</reference>
<feature type="transmembrane region" description="Helical" evidence="1">
    <location>
        <begin position="82"/>
        <end position="103"/>
    </location>
</feature>
<sequence>MLTDILPADGSALYTETNMHNLFPEPWNMVSSALFLIPGIYWLNKLGGFNKRHAFLSIATMLMLTGCIGSTVYHGFRQWRFFMYLDWVPIALLCMLASMYFIIKVTGKWQSAVIALVAFGAVEVGLRELYMVYDKHIMFSINYGVMVMMIVVPLLILLIKTGWKNGSLVVAAFASFGLALFFRIIDTEALLPMGTHFLWHTFGAIATSFIFLYIYRLNGFTYMKKRLKHLREEARILPMYSDSDAAVEERTGS</sequence>
<feature type="transmembrane region" description="Helical" evidence="1">
    <location>
        <begin position="26"/>
        <end position="43"/>
    </location>
</feature>
<organism evidence="2 3">
    <name type="scientific">Mucilaginibacter defluvii</name>
    <dbReference type="NCBI Taxonomy" id="1196019"/>
    <lineage>
        <taxon>Bacteria</taxon>
        <taxon>Pseudomonadati</taxon>
        <taxon>Bacteroidota</taxon>
        <taxon>Sphingobacteriia</taxon>
        <taxon>Sphingobacteriales</taxon>
        <taxon>Sphingobacteriaceae</taxon>
        <taxon>Mucilaginibacter</taxon>
    </lineage>
</organism>
<gene>
    <name evidence="2" type="ORF">GCM10023313_26140</name>
</gene>
<feature type="transmembrane region" description="Helical" evidence="1">
    <location>
        <begin position="55"/>
        <end position="76"/>
    </location>
</feature>
<proteinExistence type="predicted"/>
<keyword evidence="3" id="KW-1185">Reference proteome</keyword>
<evidence type="ECO:0008006" key="4">
    <source>
        <dbReference type="Google" id="ProtNLM"/>
    </source>
</evidence>
<accession>A0ABP9G3X2</accession>
<feature type="transmembrane region" description="Helical" evidence="1">
    <location>
        <begin position="166"/>
        <end position="185"/>
    </location>
</feature>
<evidence type="ECO:0000256" key="1">
    <source>
        <dbReference type="SAM" id="Phobius"/>
    </source>
</evidence>
<dbReference type="RefSeq" id="WP_345331660.1">
    <property type="nucleotide sequence ID" value="NZ_BAABJI010000002.1"/>
</dbReference>
<feature type="transmembrane region" description="Helical" evidence="1">
    <location>
        <begin position="139"/>
        <end position="159"/>
    </location>
</feature>